<organism evidence="2 3">
    <name type="scientific">Staphylococcus simiae CCM 7213 = CCUG 51256</name>
    <dbReference type="NCBI Taxonomy" id="911238"/>
    <lineage>
        <taxon>Bacteria</taxon>
        <taxon>Bacillati</taxon>
        <taxon>Bacillota</taxon>
        <taxon>Bacilli</taxon>
        <taxon>Bacillales</taxon>
        <taxon>Staphylococcaceae</taxon>
        <taxon>Staphylococcus</taxon>
    </lineage>
</organism>
<protein>
    <recommendedName>
        <fullName evidence="4">YtxH domain-containing protein</fullName>
    </recommendedName>
</protein>
<dbReference type="RefSeq" id="WP_002464301.1">
    <property type="nucleotide sequence ID" value="NZ_AEUN01000439.1"/>
</dbReference>
<dbReference type="AlphaFoldDB" id="G5JJE6"/>
<feature type="compositionally biased region" description="Basic and acidic residues" evidence="1">
    <location>
        <begin position="100"/>
        <end position="111"/>
    </location>
</feature>
<keyword evidence="3" id="KW-1185">Reference proteome</keyword>
<name>G5JJE6_9STAP</name>
<dbReference type="EMBL" id="AEUN01000439">
    <property type="protein sequence ID" value="EHJ07715.1"/>
    <property type="molecule type" value="Genomic_DNA"/>
</dbReference>
<gene>
    <name evidence="2" type="ORF">SS7213T_07997</name>
</gene>
<evidence type="ECO:0008006" key="4">
    <source>
        <dbReference type="Google" id="ProtNLM"/>
    </source>
</evidence>
<dbReference type="OrthoDB" id="2406338at2"/>
<sequence>MAKGNLCRAVLGIGAATVAVLLSRKDSREKLKAEYNKYKQNPESYKNNAKDKASQLGSIANETLKEVKNNPKDYAERLKNDPKAFLEEEKSKFTNLDNPEADRVEEGKFDDEGGATANNNLRVVTEEDLKNNKNATPNNK</sequence>
<evidence type="ECO:0000313" key="3">
    <source>
        <dbReference type="Proteomes" id="UP000005413"/>
    </source>
</evidence>
<evidence type="ECO:0000256" key="1">
    <source>
        <dbReference type="SAM" id="MobiDB-lite"/>
    </source>
</evidence>
<dbReference type="Proteomes" id="UP000005413">
    <property type="component" value="Unassembled WGS sequence"/>
</dbReference>
<dbReference type="PATRIC" id="fig|911238.3.peg.1387"/>
<reference evidence="2 3" key="1">
    <citation type="journal article" date="2012" name="BMC Genomics">
        <title>Comparative genomic analysis of the genus Staphylococcus including Staphylococcus aureus and its newly described sister species Staphylococcus simiae.</title>
        <authorList>
            <person name="Suzuki H."/>
            <person name="Lefebure T."/>
            <person name="Pavinski Bitar P."/>
            <person name="Stanhope M.J."/>
        </authorList>
    </citation>
    <scope>NUCLEOTIDE SEQUENCE [LARGE SCALE GENOMIC DNA]</scope>
    <source>
        <strain evidence="2 3">CCM 7213</strain>
    </source>
</reference>
<comment type="caution">
    <text evidence="2">The sequence shown here is derived from an EMBL/GenBank/DDBJ whole genome shotgun (WGS) entry which is preliminary data.</text>
</comment>
<accession>G5JJE6</accession>
<evidence type="ECO:0000313" key="2">
    <source>
        <dbReference type="EMBL" id="EHJ07715.1"/>
    </source>
</evidence>
<proteinExistence type="predicted"/>
<feature type="region of interest" description="Disordered" evidence="1">
    <location>
        <begin position="96"/>
        <end position="140"/>
    </location>
</feature>